<name>H6L609_SAPGL</name>
<feature type="compositionally biased region" description="Polar residues" evidence="1">
    <location>
        <begin position="1"/>
        <end position="13"/>
    </location>
</feature>
<evidence type="ECO:0000313" key="3">
    <source>
        <dbReference type="Proteomes" id="UP000007519"/>
    </source>
</evidence>
<dbReference type="HOGENOM" id="CLU_209236_1_0_10"/>
<sequence length="50" mass="5342">MESGAAQPQTQVFERSEKTAGPSRPASHDTARPKAQRAAGAAPKNNNYFL</sequence>
<evidence type="ECO:0000313" key="2">
    <source>
        <dbReference type="EMBL" id="AFC26569.1"/>
    </source>
</evidence>
<dbReference type="STRING" id="984262.SGRA_3853"/>
<dbReference type="KEGG" id="sgn:SGRA_3853"/>
<keyword evidence="3" id="KW-1185">Reference proteome</keyword>
<evidence type="ECO:0000256" key="1">
    <source>
        <dbReference type="SAM" id="MobiDB-lite"/>
    </source>
</evidence>
<dbReference type="EMBL" id="CP002831">
    <property type="protein sequence ID" value="AFC26569.1"/>
    <property type="molecule type" value="Genomic_DNA"/>
</dbReference>
<dbReference type="AlphaFoldDB" id="H6L609"/>
<accession>H6L609</accession>
<protein>
    <submittedName>
        <fullName evidence="2">Uncharacterized protein</fullName>
    </submittedName>
</protein>
<proteinExistence type="predicted"/>
<reference evidence="2 3" key="1">
    <citation type="journal article" date="2012" name="Stand. Genomic Sci.">
        <title>Complete genome sequencing and analysis of Saprospira grandis str. Lewin, a predatory marine bacterium.</title>
        <authorList>
            <person name="Saw J.H."/>
            <person name="Yuryev A."/>
            <person name="Kanbe M."/>
            <person name="Hou S."/>
            <person name="Young A.G."/>
            <person name="Aizawa S."/>
            <person name="Alam M."/>
        </authorList>
    </citation>
    <scope>NUCLEOTIDE SEQUENCE [LARGE SCALE GENOMIC DNA]</scope>
    <source>
        <strain evidence="2 3">Lewin</strain>
    </source>
</reference>
<organism evidence="2 3">
    <name type="scientific">Saprospira grandis (strain Lewin)</name>
    <dbReference type="NCBI Taxonomy" id="984262"/>
    <lineage>
        <taxon>Bacteria</taxon>
        <taxon>Pseudomonadati</taxon>
        <taxon>Bacteroidota</taxon>
        <taxon>Saprospiria</taxon>
        <taxon>Saprospirales</taxon>
        <taxon>Saprospiraceae</taxon>
        <taxon>Saprospira</taxon>
    </lineage>
</organism>
<gene>
    <name evidence="2" type="ordered locus">SGRA_3853</name>
</gene>
<feature type="region of interest" description="Disordered" evidence="1">
    <location>
        <begin position="1"/>
        <end position="50"/>
    </location>
</feature>
<dbReference type="Proteomes" id="UP000007519">
    <property type="component" value="Chromosome"/>
</dbReference>